<keyword evidence="3" id="KW-1185">Reference proteome</keyword>
<dbReference type="OrthoDB" id="5379939at2"/>
<organism evidence="2 3">
    <name type="scientific">Echinicola soli</name>
    <dbReference type="NCBI Taxonomy" id="2591634"/>
    <lineage>
        <taxon>Bacteria</taxon>
        <taxon>Pseudomonadati</taxon>
        <taxon>Bacteroidota</taxon>
        <taxon>Cytophagia</taxon>
        <taxon>Cytophagales</taxon>
        <taxon>Cyclobacteriaceae</taxon>
        <taxon>Echinicola</taxon>
    </lineage>
</organism>
<dbReference type="GO" id="GO:0030288">
    <property type="term" value="C:outer membrane-bounded periplasmic space"/>
    <property type="evidence" value="ECO:0007669"/>
    <property type="project" value="TreeGrafter"/>
</dbReference>
<dbReference type="KEGG" id="echi:FKX85_17945"/>
<protein>
    <recommendedName>
        <fullName evidence="1">Tail specific protease domain-containing protein</fullName>
    </recommendedName>
</protein>
<feature type="domain" description="Tail specific protease" evidence="1">
    <location>
        <begin position="363"/>
        <end position="534"/>
    </location>
</feature>
<dbReference type="SUPFAM" id="SSF52096">
    <property type="entry name" value="ClpP/crotonase"/>
    <property type="match status" value="1"/>
</dbReference>
<proteinExistence type="predicted"/>
<evidence type="ECO:0000259" key="1">
    <source>
        <dbReference type="Pfam" id="PF03572"/>
    </source>
</evidence>
<evidence type="ECO:0000313" key="2">
    <source>
        <dbReference type="EMBL" id="QDH80822.1"/>
    </source>
</evidence>
<gene>
    <name evidence="2" type="ORF">FKX85_17945</name>
</gene>
<dbReference type="RefSeq" id="WP_141616043.1">
    <property type="nucleotide sequence ID" value="NZ_CP041253.1"/>
</dbReference>
<dbReference type="AlphaFoldDB" id="A0A514CLX1"/>
<dbReference type="Gene3D" id="3.90.226.10">
    <property type="entry name" value="2-enoyl-CoA Hydratase, Chain A, domain 1"/>
    <property type="match status" value="1"/>
</dbReference>
<dbReference type="EMBL" id="CP041253">
    <property type="protein sequence ID" value="QDH80822.1"/>
    <property type="molecule type" value="Genomic_DNA"/>
</dbReference>
<dbReference type="GO" id="GO:0006508">
    <property type="term" value="P:proteolysis"/>
    <property type="evidence" value="ECO:0007669"/>
    <property type="project" value="InterPro"/>
</dbReference>
<dbReference type="PANTHER" id="PTHR32060">
    <property type="entry name" value="TAIL-SPECIFIC PROTEASE"/>
    <property type="match status" value="1"/>
</dbReference>
<dbReference type="Pfam" id="PF03572">
    <property type="entry name" value="Peptidase_S41"/>
    <property type="match status" value="1"/>
</dbReference>
<dbReference type="Proteomes" id="UP000316614">
    <property type="component" value="Chromosome"/>
</dbReference>
<name>A0A514CLX1_9BACT</name>
<dbReference type="PANTHER" id="PTHR32060:SF22">
    <property type="entry name" value="CARBOXYL-TERMINAL-PROCESSING PEPTIDASE 3, CHLOROPLASTIC"/>
    <property type="match status" value="1"/>
</dbReference>
<sequence>MKRLFLAVILTFFAILFTHARELTPLNESQKFKQFGLVWGLMKYHHPLVSKGKYNWSEVFVKNAEKLERIKNQEELNFFLLNFINSFKSSKIKISNDFDGLFTKNYDYDWIAKFQPTSELYKKLNELKLNTNINDYYVSIGKLSVIPTFENEKALEKFDFSIKSHRLLTLFSFWNAIQYFDVNKYLMDTDWEDTLDKLIPAFLTCDAELNYEKLKAEMVRALDDSHAFYLNQNLLDSLFEYKPSFVTNLVNDTLVVIATFDKNVDEYNNIKLGDKIVKIGDKSIKTSILEDLSPYISASNYSFLKRLSNWVLHGKSDSLKVTIARNDSLFSKNLPRYKDFTNTNPKVLSRDTPRKKWQFIEDDIGYINLKSISKKEIKTAFSSFSQTKGIIIDLRNYPNNLALNELTHYLYPERKTFIHVLGPIANRPSLAKHVKSPLKLIIDPFKTGHKNRNFYSKRIVLLVNNNTMSQSEYIGMAIQGSPNCLTVGETTAGAVMNIAAFTLPDATEVNFTSLGAFYPDGSGAQRKGLKIDHYVNETTSNFLKDQYVLKGIELIKMK</sequence>
<dbReference type="GO" id="GO:0008236">
    <property type="term" value="F:serine-type peptidase activity"/>
    <property type="evidence" value="ECO:0007669"/>
    <property type="project" value="InterPro"/>
</dbReference>
<evidence type="ECO:0000313" key="3">
    <source>
        <dbReference type="Proteomes" id="UP000316614"/>
    </source>
</evidence>
<dbReference type="GO" id="GO:0007165">
    <property type="term" value="P:signal transduction"/>
    <property type="evidence" value="ECO:0007669"/>
    <property type="project" value="TreeGrafter"/>
</dbReference>
<dbReference type="GO" id="GO:0004175">
    <property type="term" value="F:endopeptidase activity"/>
    <property type="evidence" value="ECO:0007669"/>
    <property type="project" value="TreeGrafter"/>
</dbReference>
<accession>A0A514CLX1</accession>
<reference evidence="2 3" key="1">
    <citation type="submission" date="2019-06" db="EMBL/GenBank/DDBJ databases">
        <title>Echinicola alkalisoli sp. nov. isolated from saline soil.</title>
        <authorList>
            <person name="Sun J.-Q."/>
            <person name="Xu L."/>
        </authorList>
    </citation>
    <scope>NUCLEOTIDE SEQUENCE [LARGE SCALE GENOMIC DNA]</scope>
    <source>
        <strain evidence="2 3">LN3S3</strain>
    </source>
</reference>
<dbReference type="InterPro" id="IPR005151">
    <property type="entry name" value="Tail-specific_protease"/>
</dbReference>
<dbReference type="InterPro" id="IPR029045">
    <property type="entry name" value="ClpP/crotonase-like_dom_sf"/>
</dbReference>